<dbReference type="PANTHER" id="PTHR10334">
    <property type="entry name" value="CYSTEINE-RICH SECRETORY PROTEIN-RELATED"/>
    <property type="match status" value="1"/>
</dbReference>
<gene>
    <name evidence="7" type="ORF">CHIRRI_LOCUS5551</name>
</gene>
<evidence type="ECO:0000256" key="2">
    <source>
        <dbReference type="ARBA" id="ARBA00009923"/>
    </source>
</evidence>
<dbReference type="InterPro" id="IPR002413">
    <property type="entry name" value="V5_allergen-like"/>
</dbReference>
<dbReference type="PRINTS" id="PR00838">
    <property type="entry name" value="V5ALLERGEN"/>
</dbReference>
<dbReference type="InterPro" id="IPR035940">
    <property type="entry name" value="CAP_sf"/>
</dbReference>
<feature type="signal peptide" evidence="5">
    <location>
        <begin position="1"/>
        <end position="18"/>
    </location>
</feature>
<evidence type="ECO:0000256" key="4">
    <source>
        <dbReference type="ARBA" id="ARBA00022729"/>
    </source>
</evidence>
<name>A0A9N9RTR4_9DIPT</name>
<sequence length="247" mass="28203">MYLKFFLILSISFVSLQAIDYCDEKLCKRGPHIACHARDTFKSHCPHGIELVSMDSHMQDVFLQHHNSIRELVAAGKHHRGFRKAARMCSMVWDSTLAYFARLNAYKCDGEHDKCRNHPNFPSVGQNIYEGYDSSPLTAEAVIEKAINKWYMEGETASNHHLSHLSNGGSVGHFTQLVNDRACQIGCAATLWTEHKRHHFYVVCNYSFGNLVDSFAYKTKGDKCQKGYNPNHPHLCHPDEAKIIQYE</sequence>
<evidence type="ECO:0000256" key="5">
    <source>
        <dbReference type="SAM" id="SignalP"/>
    </source>
</evidence>
<dbReference type="EMBL" id="OU895878">
    <property type="protein sequence ID" value="CAG9802645.1"/>
    <property type="molecule type" value="Genomic_DNA"/>
</dbReference>
<dbReference type="SMART" id="SM00198">
    <property type="entry name" value="SCP"/>
    <property type="match status" value="1"/>
</dbReference>
<feature type="domain" description="SCP" evidence="6">
    <location>
        <begin position="57"/>
        <end position="213"/>
    </location>
</feature>
<evidence type="ECO:0000313" key="7">
    <source>
        <dbReference type="EMBL" id="CAG9802645.1"/>
    </source>
</evidence>
<comment type="subcellular location">
    <subcellularLocation>
        <location evidence="1">Secreted</location>
    </subcellularLocation>
</comment>
<reference evidence="7" key="2">
    <citation type="submission" date="2022-10" db="EMBL/GenBank/DDBJ databases">
        <authorList>
            <consortium name="ENA_rothamsted_submissions"/>
            <consortium name="culmorum"/>
            <person name="King R."/>
        </authorList>
    </citation>
    <scope>NUCLEOTIDE SEQUENCE</scope>
</reference>
<evidence type="ECO:0000256" key="1">
    <source>
        <dbReference type="ARBA" id="ARBA00004613"/>
    </source>
</evidence>
<reference evidence="7" key="1">
    <citation type="submission" date="2022-01" db="EMBL/GenBank/DDBJ databases">
        <authorList>
            <person name="King R."/>
        </authorList>
    </citation>
    <scope>NUCLEOTIDE SEQUENCE</scope>
</reference>
<dbReference type="GO" id="GO:0005576">
    <property type="term" value="C:extracellular region"/>
    <property type="evidence" value="ECO:0007669"/>
    <property type="project" value="UniProtKB-SubCell"/>
</dbReference>
<dbReference type="InterPro" id="IPR001283">
    <property type="entry name" value="CRISP-related"/>
</dbReference>
<dbReference type="OrthoDB" id="414826at2759"/>
<dbReference type="AlphaFoldDB" id="A0A9N9RTR4"/>
<keyword evidence="3" id="KW-0964">Secreted</keyword>
<feature type="chain" id="PRO_5040105962" description="SCP domain-containing protein" evidence="5">
    <location>
        <begin position="19"/>
        <end position="247"/>
    </location>
</feature>
<keyword evidence="8" id="KW-1185">Reference proteome</keyword>
<dbReference type="InterPro" id="IPR034763">
    <property type="entry name" value="P14a_insect"/>
</dbReference>
<dbReference type="CDD" id="cd05380">
    <property type="entry name" value="CAP_euk"/>
    <property type="match status" value="1"/>
</dbReference>
<accession>A0A9N9RTR4</accession>
<protein>
    <recommendedName>
        <fullName evidence="6">SCP domain-containing protein</fullName>
    </recommendedName>
</protein>
<dbReference type="PIRSF" id="PIRSF038921">
    <property type="entry name" value="P14a"/>
    <property type="match status" value="1"/>
</dbReference>
<evidence type="ECO:0000256" key="3">
    <source>
        <dbReference type="ARBA" id="ARBA00022525"/>
    </source>
</evidence>
<dbReference type="Proteomes" id="UP001153620">
    <property type="component" value="Chromosome 2"/>
</dbReference>
<dbReference type="Pfam" id="PF00188">
    <property type="entry name" value="CAP"/>
    <property type="match status" value="1"/>
</dbReference>
<proteinExistence type="inferred from homology"/>
<comment type="similarity">
    <text evidence="2">Belongs to the CRISP family.</text>
</comment>
<dbReference type="Gene3D" id="3.40.33.10">
    <property type="entry name" value="CAP"/>
    <property type="match status" value="1"/>
</dbReference>
<evidence type="ECO:0000313" key="8">
    <source>
        <dbReference type="Proteomes" id="UP001153620"/>
    </source>
</evidence>
<dbReference type="InterPro" id="IPR014044">
    <property type="entry name" value="CAP_dom"/>
</dbReference>
<organism evidence="7 8">
    <name type="scientific">Chironomus riparius</name>
    <dbReference type="NCBI Taxonomy" id="315576"/>
    <lineage>
        <taxon>Eukaryota</taxon>
        <taxon>Metazoa</taxon>
        <taxon>Ecdysozoa</taxon>
        <taxon>Arthropoda</taxon>
        <taxon>Hexapoda</taxon>
        <taxon>Insecta</taxon>
        <taxon>Pterygota</taxon>
        <taxon>Neoptera</taxon>
        <taxon>Endopterygota</taxon>
        <taxon>Diptera</taxon>
        <taxon>Nematocera</taxon>
        <taxon>Chironomoidea</taxon>
        <taxon>Chironomidae</taxon>
        <taxon>Chironominae</taxon>
        <taxon>Chironomus</taxon>
    </lineage>
</organism>
<dbReference type="SUPFAM" id="SSF55797">
    <property type="entry name" value="PR-1-like"/>
    <property type="match status" value="1"/>
</dbReference>
<keyword evidence="4 5" id="KW-0732">Signal</keyword>
<evidence type="ECO:0000259" key="6">
    <source>
        <dbReference type="SMART" id="SM00198"/>
    </source>
</evidence>